<proteinExistence type="predicted"/>
<comment type="caution">
    <text evidence="1">The sequence shown here is derived from an EMBL/GenBank/DDBJ whole genome shotgun (WGS) entry which is preliminary data.</text>
</comment>
<dbReference type="EMBL" id="BMPN01000001">
    <property type="protein sequence ID" value="GGJ41997.1"/>
    <property type="molecule type" value="Genomic_DNA"/>
</dbReference>
<accession>A0ABQ2D1Q2</accession>
<dbReference type="RefSeq" id="WP_188941803.1">
    <property type="nucleotide sequence ID" value="NZ_BMPN01000001.1"/>
</dbReference>
<name>A0ABQ2D1Q2_9BACI</name>
<evidence type="ECO:0000313" key="1">
    <source>
        <dbReference type="EMBL" id="GGJ41997.1"/>
    </source>
</evidence>
<organism evidence="1 2">
    <name type="scientific">Virgibacillus kapii</name>
    <dbReference type="NCBI Taxonomy" id="1638645"/>
    <lineage>
        <taxon>Bacteria</taxon>
        <taxon>Bacillati</taxon>
        <taxon>Bacillota</taxon>
        <taxon>Bacilli</taxon>
        <taxon>Bacillales</taxon>
        <taxon>Bacillaceae</taxon>
        <taxon>Virgibacillus</taxon>
    </lineage>
</organism>
<evidence type="ECO:0000313" key="2">
    <source>
        <dbReference type="Proteomes" id="UP000634435"/>
    </source>
</evidence>
<gene>
    <name evidence="1" type="ORF">GCM10007111_00270</name>
</gene>
<sequence>MNKQNKVQLVGTSYEIGYQHGKTATNSINNSLKTYEKMFSENAGMTWDEAYTKA</sequence>
<keyword evidence="2" id="KW-1185">Reference proteome</keyword>
<dbReference type="Proteomes" id="UP000634435">
    <property type="component" value="Unassembled WGS sequence"/>
</dbReference>
<protein>
    <submittedName>
        <fullName evidence="1">Uncharacterized protein</fullName>
    </submittedName>
</protein>
<reference evidence="2" key="1">
    <citation type="journal article" date="2019" name="Int. J. Syst. Evol. Microbiol.">
        <title>The Global Catalogue of Microorganisms (GCM) 10K type strain sequencing project: providing services to taxonomists for standard genome sequencing and annotation.</title>
        <authorList>
            <consortium name="The Broad Institute Genomics Platform"/>
            <consortium name="The Broad Institute Genome Sequencing Center for Infectious Disease"/>
            <person name="Wu L."/>
            <person name="Ma J."/>
        </authorList>
    </citation>
    <scope>NUCLEOTIDE SEQUENCE [LARGE SCALE GENOMIC DNA]</scope>
    <source>
        <strain evidence="2">JCM 30071</strain>
    </source>
</reference>